<evidence type="ECO:0000313" key="3">
    <source>
        <dbReference type="Proteomes" id="UP000218505"/>
    </source>
</evidence>
<name>A0A290Z3A2_9PSEU</name>
<dbReference type="EMBL" id="CP023445">
    <property type="protein sequence ID" value="ATE53464.1"/>
    <property type="molecule type" value="Genomic_DNA"/>
</dbReference>
<protein>
    <submittedName>
        <fullName evidence="2">Uncharacterized protein</fullName>
    </submittedName>
</protein>
<evidence type="ECO:0000313" key="2">
    <source>
        <dbReference type="EMBL" id="ATE53464.1"/>
    </source>
</evidence>
<organism evidence="2 3">
    <name type="scientific">Actinosynnema pretiosum</name>
    <dbReference type="NCBI Taxonomy" id="42197"/>
    <lineage>
        <taxon>Bacteria</taxon>
        <taxon>Bacillati</taxon>
        <taxon>Actinomycetota</taxon>
        <taxon>Actinomycetes</taxon>
        <taxon>Pseudonocardiales</taxon>
        <taxon>Pseudonocardiaceae</taxon>
        <taxon>Actinosynnema</taxon>
    </lineage>
</organism>
<keyword evidence="3" id="KW-1185">Reference proteome</keyword>
<dbReference type="AlphaFoldDB" id="A0A290Z3A2"/>
<sequence>MIAVPFRCAVVDAKRVAHNVFPSWEQTGSRCSAALPAAPRPPAGTAGAAETAPAPTSGAVAGRSPASGRPLLGNGTRITRP</sequence>
<dbReference type="Proteomes" id="UP000218505">
    <property type="component" value="Chromosome"/>
</dbReference>
<proteinExistence type="predicted"/>
<accession>A0A290Z3A2</accession>
<evidence type="ECO:0000256" key="1">
    <source>
        <dbReference type="SAM" id="MobiDB-lite"/>
    </source>
</evidence>
<dbReference type="KEGG" id="apre:CNX65_09290"/>
<feature type="compositionally biased region" description="Low complexity" evidence="1">
    <location>
        <begin position="33"/>
        <end position="59"/>
    </location>
</feature>
<gene>
    <name evidence="2" type="ORF">CNX65_09290</name>
</gene>
<reference evidence="2" key="1">
    <citation type="submission" date="2017-09" db="EMBL/GenBank/DDBJ databases">
        <title>Complete Genome Sequence of ansamitocin-producing Bacterium Actinosynnema pretiosum X47.</title>
        <authorList>
            <person name="Cao G."/>
            <person name="Zong G."/>
            <person name="Zhong C."/>
            <person name="Fu J."/>
        </authorList>
    </citation>
    <scope>NUCLEOTIDE SEQUENCE [LARGE SCALE GENOMIC DNA]</scope>
    <source>
        <strain evidence="2">X47</strain>
    </source>
</reference>
<feature type="region of interest" description="Disordered" evidence="1">
    <location>
        <begin position="26"/>
        <end position="81"/>
    </location>
</feature>